<dbReference type="Proteomes" id="UP000626109">
    <property type="component" value="Unassembled WGS sequence"/>
</dbReference>
<protein>
    <submittedName>
        <fullName evidence="2">Uncharacterized protein</fullName>
    </submittedName>
</protein>
<gene>
    <name evidence="2" type="ORF">PGLA1383_LOCUS2035</name>
    <name evidence="3" type="ORF">PGLA2088_LOCUS40556</name>
</gene>
<dbReference type="AlphaFoldDB" id="A0A813DB09"/>
<dbReference type="OrthoDB" id="417937at2759"/>
<evidence type="ECO:0000313" key="4">
    <source>
        <dbReference type="Proteomes" id="UP000654075"/>
    </source>
</evidence>
<evidence type="ECO:0000256" key="1">
    <source>
        <dbReference type="SAM" id="MobiDB-lite"/>
    </source>
</evidence>
<organism evidence="2 4">
    <name type="scientific">Polarella glacialis</name>
    <name type="common">Dinoflagellate</name>
    <dbReference type="NCBI Taxonomy" id="89957"/>
    <lineage>
        <taxon>Eukaryota</taxon>
        <taxon>Sar</taxon>
        <taxon>Alveolata</taxon>
        <taxon>Dinophyceae</taxon>
        <taxon>Suessiales</taxon>
        <taxon>Suessiaceae</taxon>
        <taxon>Polarella</taxon>
    </lineage>
</organism>
<feature type="non-terminal residue" evidence="2">
    <location>
        <position position="118"/>
    </location>
</feature>
<dbReference type="EMBL" id="CAJNNW010033507">
    <property type="protein sequence ID" value="CAE8719278.1"/>
    <property type="molecule type" value="Genomic_DNA"/>
</dbReference>
<dbReference type="Proteomes" id="UP000654075">
    <property type="component" value="Unassembled WGS sequence"/>
</dbReference>
<evidence type="ECO:0000313" key="2">
    <source>
        <dbReference type="EMBL" id="CAE8583047.1"/>
    </source>
</evidence>
<accession>A0A813DB09</accession>
<feature type="region of interest" description="Disordered" evidence="1">
    <location>
        <begin position="53"/>
        <end position="73"/>
    </location>
</feature>
<comment type="caution">
    <text evidence="2">The sequence shown here is derived from an EMBL/GenBank/DDBJ whole genome shotgun (WGS) entry which is preliminary data.</text>
</comment>
<proteinExistence type="predicted"/>
<name>A0A813DB09_POLGL</name>
<reference evidence="2" key="1">
    <citation type="submission" date="2021-02" db="EMBL/GenBank/DDBJ databases">
        <authorList>
            <person name="Dougan E. K."/>
            <person name="Rhodes N."/>
            <person name="Thang M."/>
            <person name="Chan C."/>
        </authorList>
    </citation>
    <scope>NUCLEOTIDE SEQUENCE</scope>
</reference>
<feature type="non-terminal residue" evidence="2">
    <location>
        <position position="1"/>
    </location>
</feature>
<keyword evidence="4" id="KW-1185">Reference proteome</keyword>
<sequence>AKLSYEEERDRRLNDFDQVNRLDDTCLAIRPNLKPFREVKQVLEEAGGVSASAFSNNPTIKPDGSIKGGAPSPARAYNLSADGSFSTAHYLRSGKFDMLKYEDGRLLECEYNTKTGHW</sequence>
<dbReference type="EMBL" id="CAJNNV010000584">
    <property type="protein sequence ID" value="CAE8583047.1"/>
    <property type="molecule type" value="Genomic_DNA"/>
</dbReference>
<evidence type="ECO:0000313" key="3">
    <source>
        <dbReference type="EMBL" id="CAE8719278.1"/>
    </source>
</evidence>